<gene>
    <name evidence="2" type="ORF">SAMN05421770_102203</name>
</gene>
<evidence type="ECO:0008006" key="4">
    <source>
        <dbReference type="Google" id="ProtNLM"/>
    </source>
</evidence>
<proteinExistence type="predicted"/>
<accession>A0A239H3I3</accession>
<dbReference type="Proteomes" id="UP000198356">
    <property type="component" value="Unassembled WGS sequence"/>
</dbReference>
<evidence type="ECO:0000313" key="3">
    <source>
        <dbReference type="Proteomes" id="UP000198356"/>
    </source>
</evidence>
<evidence type="ECO:0000313" key="2">
    <source>
        <dbReference type="EMBL" id="SNS75751.1"/>
    </source>
</evidence>
<feature type="transmembrane region" description="Helical" evidence="1">
    <location>
        <begin position="124"/>
        <end position="142"/>
    </location>
</feature>
<dbReference type="AlphaFoldDB" id="A0A239H3I3"/>
<feature type="transmembrane region" description="Helical" evidence="1">
    <location>
        <begin position="34"/>
        <end position="54"/>
    </location>
</feature>
<dbReference type="EMBL" id="FZOU01000002">
    <property type="protein sequence ID" value="SNS75751.1"/>
    <property type="molecule type" value="Genomic_DNA"/>
</dbReference>
<dbReference type="OrthoDB" id="10011125at2"/>
<keyword evidence="1" id="KW-1133">Transmembrane helix</keyword>
<keyword evidence="1" id="KW-0812">Transmembrane</keyword>
<feature type="transmembrane region" description="Helical" evidence="1">
    <location>
        <begin position="250"/>
        <end position="271"/>
    </location>
</feature>
<protein>
    <recommendedName>
        <fullName evidence="4">EamA-like transporter family protein</fullName>
    </recommendedName>
</protein>
<sequence length="302" mass="32437">MRRRRWLGFAAFCLLTGSRWLLNPDGMALPVPVFLRTATHDVLLCALLCGWIAMRRPVVSWRTLPWGPIALCVAAIFVLPYAIIEAAGSSVTGFTETLVFTLVPVFVVFFVAQQDWEFGQRADPRRLLGPALAGVFGAALLIEFRWPSSVAGELWFGALVASAILASYAALRLHRALQGAPVVPVAALTGGIIAAAGIAVSWSDLPSIRMLDGRATLVEAAVALLLDGPVLLLSVWLLRELPPVAFSTRYLLFVVVTVVETYVVLHLPVVWRTGAGVLLMAGGAAWLLRESPTADSSNTSSP</sequence>
<evidence type="ECO:0000256" key="1">
    <source>
        <dbReference type="SAM" id="Phobius"/>
    </source>
</evidence>
<dbReference type="RefSeq" id="WP_142988256.1">
    <property type="nucleotide sequence ID" value="NZ_FZOU01000002.1"/>
</dbReference>
<keyword evidence="1" id="KW-0472">Membrane</keyword>
<feature type="transmembrane region" description="Helical" evidence="1">
    <location>
        <begin position="90"/>
        <end position="112"/>
    </location>
</feature>
<feature type="transmembrane region" description="Helical" evidence="1">
    <location>
        <begin position="215"/>
        <end position="238"/>
    </location>
</feature>
<feature type="transmembrane region" description="Helical" evidence="1">
    <location>
        <begin position="154"/>
        <end position="171"/>
    </location>
</feature>
<feature type="transmembrane region" description="Helical" evidence="1">
    <location>
        <begin position="183"/>
        <end position="203"/>
    </location>
</feature>
<reference evidence="2 3" key="1">
    <citation type="submission" date="2017-06" db="EMBL/GenBank/DDBJ databases">
        <authorList>
            <person name="Kim H.J."/>
            <person name="Triplett B.A."/>
        </authorList>
    </citation>
    <scope>NUCLEOTIDE SEQUENCE [LARGE SCALE GENOMIC DNA]</scope>
    <source>
        <strain evidence="2 3">DSM 18704</strain>
    </source>
</reference>
<keyword evidence="3" id="KW-1185">Reference proteome</keyword>
<organism evidence="2 3">
    <name type="scientific">Granulicella rosea</name>
    <dbReference type="NCBI Taxonomy" id="474952"/>
    <lineage>
        <taxon>Bacteria</taxon>
        <taxon>Pseudomonadati</taxon>
        <taxon>Acidobacteriota</taxon>
        <taxon>Terriglobia</taxon>
        <taxon>Terriglobales</taxon>
        <taxon>Acidobacteriaceae</taxon>
        <taxon>Granulicella</taxon>
    </lineage>
</organism>
<feature type="transmembrane region" description="Helical" evidence="1">
    <location>
        <begin position="66"/>
        <end position="84"/>
    </location>
</feature>
<name>A0A239H3I3_9BACT</name>